<name>A0AAQ3T0Z5_PASNO</name>
<dbReference type="PANTHER" id="PTHR33026">
    <property type="entry name" value="OS06G0360600 PROTEIN"/>
    <property type="match status" value="1"/>
</dbReference>
<dbReference type="Proteomes" id="UP001341281">
    <property type="component" value="Chromosome 03"/>
</dbReference>
<evidence type="ECO:0000256" key="1">
    <source>
        <dbReference type="SAM" id="MobiDB-lite"/>
    </source>
</evidence>
<feature type="region of interest" description="Disordered" evidence="1">
    <location>
        <begin position="139"/>
        <end position="174"/>
    </location>
</feature>
<proteinExistence type="predicted"/>
<reference evidence="2 3" key="1">
    <citation type="submission" date="2024-02" db="EMBL/GenBank/DDBJ databases">
        <title>High-quality chromosome-scale genome assembly of Pensacola bahiagrass (Paspalum notatum Flugge var. saurae).</title>
        <authorList>
            <person name="Vega J.M."/>
            <person name="Podio M."/>
            <person name="Orjuela J."/>
            <person name="Siena L.A."/>
            <person name="Pessino S.C."/>
            <person name="Combes M.C."/>
            <person name="Mariac C."/>
            <person name="Albertini E."/>
            <person name="Pupilli F."/>
            <person name="Ortiz J.P.A."/>
            <person name="Leblanc O."/>
        </authorList>
    </citation>
    <scope>NUCLEOTIDE SEQUENCE [LARGE SCALE GENOMIC DNA]</scope>
    <source>
        <strain evidence="2">R1</strain>
        <tissue evidence="2">Leaf</tissue>
    </source>
</reference>
<keyword evidence="3" id="KW-1185">Reference proteome</keyword>
<sequence>MNGLTAAAVVIDFVFRSLQPLKDRVYPAYLYVGAGDPNGETSQILTEQEVIDQVGDMLKTEIHNEGTPQPYSAWHPTPSSNITKFLSDPPQLDMDKEWKQGSTLTSQEMEAVVAASQGENNNEATTFIVIRCPLVKDTLEIPDDSGQGGAPERDAAPSEGAPERGAALKGKQTL</sequence>
<dbReference type="AlphaFoldDB" id="A0AAQ3T0Z5"/>
<organism evidence="2 3">
    <name type="scientific">Paspalum notatum var. saurae</name>
    <dbReference type="NCBI Taxonomy" id="547442"/>
    <lineage>
        <taxon>Eukaryota</taxon>
        <taxon>Viridiplantae</taxon>
        <taxon>Streptophyta</taxon>
        <taxon>Embryophyta</taxon>
        <taxon>Tracheophyta</taxon>
        <taxon>Spermatophyta</taxon>
        <taxon>Magnoliopsida</taxon>
        <taxon>Liliopsida</taxon>
        <taxon>Poales</taxon>
        <taxon>Poaceae</taxon>
        <taxon>PACMAD clade</taxon>
        <taxon>Panicoideae</taxon>
        <taxon>Andropogonodae</taxon>
        <taxon>Paspaleae</taxon>
        <taxon>Paspalinae</taxon>
        <taxon>Paspalum</taxon>
    </lineage>
</organism>
<protein>
    <submittedName>
        <fullName evidence="2">Uncharacterized protein</fullName>
    </submittedName>
</protein>
<dbReference type="EMBL" id="CP144747">
    <property type="protein sequence ID" value="WVZ64174.1"/>
    <property type="molecule type" value="Genomic_DNA"/>
</dbReference>
<dbReference type="PANTHER" id="PTHR33026:SF7">
    <property type="entry name" value="OS03G0100275 PROTEIN"/>
    <property type="match status" value="1"/>
</dbReference>
<evidence type="ECO:0000313" key="3">
    <source>
        <dbReference type="Proteomes" id="UP001341281"/>
    </source>
</evidence>
<accession>A0AAQ3T0Z5</accession>
<evidence type="ECO:0000313" key="2">
    <source>
        <dbReference type="EMBL" id="WVZ64174.1"/>
    </source>
</evidence>
<gene>
    <name evidence="2" type="ORF">U9M48_013736</name>
</gene>